<dbReference type="EnsemblPlants" id="Zm00001eb371800_T003">
    <property type="protein sequence ID" value="Zm00001eb371800_P003"/>
    <property type="gene ID" value="Zm00001eb371800"/>
</dbReference>
<dbReference type="InterPro" id="IPR042086">
    <property type="entry name" value="MeTrfase_capping"/>
</dbReference>
<dbReference type="SUPFAM" id="SSF53335">
    <property type="entry name" value="S-adenosyl-L-methionine-dependent methyltransferases"/>
    <property type="match status" value="1"/>
</dbReference>
<comment type="similarity">
    <text evidence="1">Belongs to the methyltransferase superfamily. Type-7 methyltransferase family. SABATH subfamily.</text>
</comment>
<accession>A0A804QVY0</accession>
<name>A0A804QVY0_MAIZE</name>
<evidence type="ECO:0000313" key="6">
    <source>
        <dbReference type="Proteomes" id="UP000007305"/>
    </source>
</evidence>
<dbReference type="Gene3D" id="1.10.1200.270">
    <property type="entry name" value="Methyltransferase, alpha-helical capping domain"/>
    <property type="match status" value="1"/>
</dbReference>
<dbReference type="Gramene" id="Zm00001eb371800_T003">
    <property type="protein sequence ID" value="Zm00001eb371800_P003"/>
    <property type="gene ID" value="Zm00001eb371800"/>
</dbReference>
<dbReference type="Proteomes" id="UP000007305">
    <property type="component" value="Chromosome 9"/>
</dbReference>
<dbReference type="GO" id="GO:0046872">
    <property type="term" value="F:metal ion binding"/>
    <property type="evidence" value="ECO:0007669"/>
    <property type="project" value="UniProtKB-KW"/>
</dbReference>
<feature type="compositionally biased region" description="Basic and acidic residues" evidence="4">
    <location>
        <begin position="1"/>
        <end position="10"/>
    </location>
</feature>
<reference evidence="5" key="2">
    <citation type="submission" date="2019-07" db="EMBL/GenBank/DDBJ databases">
        <authorList>
            <person name="Seetharam A."/>
            <person name="Woodhouse M."/>
            <person name="Cannon E."/>
        </authorList>
    </citation>
    <scope>NUCLEOTIDE SEQUENCE [LARGE SCALE GENOMIC DNA]</scope>
    <source>
        <strain evidence="5">cv. B73</strain>
    </source>
</reference>
<dbReference type="AlphaFoldDB" id="A0A804QVY0"/>
<dbReference type="InterPro" id="IPR005299">
    <property type="entry name" value="MeTrfase_7"/>
</dbReference>
<feature type="region of interest" description="Disordered" evidence="4">
    <location>
        <begin position="1"/>
        <end position="21"/>
    </location>
</feature>
<reference evidence="5" key="3">
    <citation type="submission" date="2021-05" db="UniProtKB">
        <authorList>
            <consortium name="EnsemblPlants"/>
        </authorList>
    </citation>
    <scope>IDENTIFICATION</scope>
    <source>
        <strain evidence="5">cv. B73</strain>
    </source>
</reference>
<keyword evidence="3" id="KW-0460">Magnesium</keyword>
<organism evidence="5 6">
    <name type="scientific">Zea mays</name>
    <name type="common">Maize</name>
    <dbReference type="NCBI Taxonomy" id="4577"/>
    <lineage>
        <taxon>Eukaryota</taxon>
        <taxon>Viridiplantae</taxon>
        <taxon>Streptophyta</taxon>
        <taxon>Embryophyta</taxon>
        <taxon>Tracheophyta</taxon>
        <taxon>Spermatophyta</taxon>
        <taxon>Magnoliopsida</taxon>
        <taxon>Liliopsida</taxon>
        <taxon>Poales</taxon>
        <taxon>Poaceae</taxon>
        <taxon>PACMAD clade</taxon>
        <taxon>Panicoideae</taxon>
        <taxon>Andropogonodae</taxon>
        <taxon>Andropogoneae</taxon>
        <taxon>Tripsacinae</taxon>
        <taxon>Zea</taxon>
    </lineage>
</organism>
<dbReference type="PANTHER" id="PTHR31009">
    <property type="entry name" value="S-ADENOSYL-L-METHIONINE:CARBOXYL METHYLTRANSFERASE FAMILY PROTEIN"/>
    <property type="match status" value="1"/>
</dbReference>
<sequence>MPMRIERDLHMATGNGETSYTKNSRIQEKAMFQMKSVLEEATRAVCTALLPQTMVVADLGCSSGPNTLRFVTELIEQFNKSSTTHKGDAATEALQPPCYISGLPGSYYTRIFPSESVHLFHSLFCLQWRSQAPEQLKGTQKSCLDIYITKTMSPSMVKLFQHQFQKDFSLFLRLRYEELVSGGQMVLTFIGRKHEDVFAGESNHLYGLLAQSLKSLVDE</sequence>
<evidence type="ECO:0000256" key="2">
    <source>
        <dbReference type="ARBA" id="ARBA00022723"/>
    </source>
</evidence>
<dbReference type="OrthoDB" id="742322at2759"/>
<protein>
    <submittedName>
        <fullName evidence="5">Uncharacterized protein</fullName>
    </submittedName>
</protein>
<keyword evidence="6" id="KW-1185">Reference proteome</keyword>
<keyword evidence="2" id="KW-0479">Metal-binding</keyword>
<evidence type="ECO:0000256" key="1">
    <source>
        <dbReference type="ARBA" id="ARBA00008908"/>
    </source>
</evidence>
<gene>
    <name evidence="5" type="primary">LOC100500707</name>
</gene>
<evidence type="ECO:0000313" key="5">
    <source>
        <dbReference type="EnsemblPlants" id="Zm00001eb371800_P003"/>
    </source>
</evidence>
<dbReference type="Gene3D" id="3.40.50.150">
    <property type="entry name" value="Vaccinia Virus protein VP39"/>
    <property type="match status" value="2"/>
</dbReference>
<dbReference type="InterPro" id="IPR029063">
    <property type="entry name" value="SAM-dependent_MTases_sf"/>
</dbReference>
<dbReference type="GO" id="GO:0008168">
    <property type="term" value="F:methyltransferase activity"/>
    <property type="evidence" value="ECO:0007669"/>
    <property type="project" value="InterPro"/>
</dbReference>
<proteinExistence type="inferred from homology"/>
<evidence type="ECO:0000256" key="3">
    <source>
        <dbReference type="ARBA" id="ARBA00022842"/>
    </source>
</evidence>
<reference evidence="6" key="1">
    <citation type="journal article" date="2009" name="Science">
        <title>The B73 maize genome: complexity, diversity, and dynamics.</title>
        <authorList>
            <person name="Schnable P.S."/>
            <person name="Ware D."/>
            <person name="Fulton R.S."/>
            <person name="Stein J.C."/>
            <person name="Wei F."/>
            <person name="Pasternak S."/>
            <person name="Liang C."/>
            <person name="Zhang J."/>
            <person name="Fulton L."/>
            <person name="Graves T.A."/>
            <person name="Minx P."/>
            <person name="Reily A.D."/>
            <person name="Courtney L."/>
            <person name="Kruchowski S.S."/>
            <person name="Tomlinson C."/>
            <person name="Strong C."/>
            <person name="Delehaunty K."/>
            <person name="Fronick C."/>
            <person name="Courtney B."/>
            <person name="Rock S.M."/>
            <person name="Belter E."/>
            <person name="Du F."/>
            <person name="Kim K."/>
            <person name="Abbott R.M."/>
            <person name="Cotton M."/>
            <person name="Levy A."/>
            <person name="Marchetto P."/>
            <person name="Ochoa K."/>
            <person name="Jackson S.M."/>
            <person name="Gillam B."/>
            <person name="Chen W."/>
            <person name="Yan L."/>
            <person name="Higginbotham J."/>
            <person name="Cardenas M."/>
            <person name="Waligorski J."/>
            <person name="Applebaum E."/>
            <person name="Phelps L."/>
            <person name="Falcone J."/>
            <person name="Kanchi K."/>
            <person name="Thane T."/>
            <person name="Scimone A."/>
            <person name="Thane N."/>
            <person name="Henke J."/>
            <person name="Wang T."/>
            <person name="Ruppert J."/>
            <person name="Shah N."/>
            <person name="Rotter K."/>
            <person name="Hodges J."/>
            <person name="Ingenthron E."/>
            <person name="Cordes M."/>
            <person name="Kohlberg S."/>
            <person name="Sgro J."/>
            <person name="Delgado B."/>
            <person name="Mead K."/>
            <person name="Chinwalla A."/>
            <person name="Leonard S."/>
            <person name="Crouse K."/>
            <person name="Collura K."/>
            <person name="Kudrna D."/>
            <person name="Currie J."/>
            <person name="He R."/>
            <person name="Angelova A."/>
            <person name="Rajasekar S."/>
            <person name="Mueller T."/>
            <person name="Lomeli R."/>
            <person name="Scara G."/>
            <person name="Ko A."/>
            <person name="Delaney K."/>
            <person name="Wissotski M."/>
            <person name="Lopez G."/>
            <person name="Campos D."/>
            <person name="Braidotti M."/>
            <person name="Ashley E."/>
            <person name="Golser W."/>
            <person name="Kim H."/>
            <person name="Lee S."/>
            <person name="Lin J."/>
            <person name="Dujmic Z."/>
            <person name="Kim W."/>
            <person name="Talag J."/>
            <person name="Zuccolo A."/>
            <person name="Fan C."/>
            <person name="Sebastian A."/>
            <person name="Kramer M."/>
            <person name="Spiegel L."/>
            <person name="Nascimento L."/>
            <person name="Zutavern T."/>
            <person name="Miller B."/>
            <person name="Ambroise C."/>
            <person name="Muller S."/>
            <person name="Spooner W."/>
            <person name="Narechania A."/>
            <person name="Ren L."/>
            <person name="Wei S."/>
            <person name="Kumari S."/>
            <person name="Faga B."/>
            <person name="Levy M.J."/>
            <person name="McMahan L."/>
            <person name="Van Buren P."/>
            <person name="Vaughn M.W."/>
            <person name="Ying K."/>
            <person name="Yeh C.-T."/>
            <person name="Emrich S.J."/>
            <person name="Jia Y."/>
            <person name="Kalyanaraman A."/>
            <person name="Hsia A.-P."/>
            <person name="Barbazuk W.B."/>
            <person name="Baucom R.S."/>
            <person name="Brutnell T.P."/>
            <person name="Carpita N.C."/>
            <person name="Chaparro C."/>
            <person name="Chia J.-M."/>
            <person name="Deragon J.-M."/>
            <person name="Estill J.C."/>
            <person name="Fu Y."/>
            <person name="Jeddeloh J.A."/>
            <person name="Han Y."/>
            <person name="Lee H."/>
            <person name="Li P."/>
            <person name="Lisch D.R."/>
            <person name="Liu S."/>
            <person name="Liu Z."/>
            <person name="Nagel D.H."/>
            <person name="McCann M.C."/>
            <person name="SanMiguel P."/>
            <person name="Myers A.M."/>
            <person name="Nettleton D."/>
            <person name="Nguyen J."/>
            <person name="Penning B.W."/>
            <person name="Ponnala L."/>
            <person name="Schneider K.L."/>
            <person name="Schwartz D.C."/>
            <person name="Sharma A."/>
            <person name="Soderlund C."/>
            <person name="Springer N.M."/>
            <person name="Sun Q."/>
            <person name="Wang H."/>
            <person name="Waterman M."/>
            <person name="Westerman R."/>
            <person name="Wolfgruber T.K."/>
            <person name="Yang L."/>
            <person name="Yu Y."/>
            <person name="Zhang L."/>
            <person name="Zhou S."/>
            <person name="Zhu Q."/>
            <person name="Bennetzen J.L."/>
            <person name="Dawe R.K."/>
            <person name="Jiang J."/>
            <person name="Jiang N."/>
            <person name="Presting G.G."/>
            <person name="Wessler S.R."/>
            <person name="Aluru S."/>
            <person name="Martienssen R.A."/>
            <person name="Clifton S.W."/>
            <person name="McCombie W.R."/>
            <person name="Wing R.A."/>
            <person name="Wilson R.K."/>
        </authorList>
    </citation>
    <scope>NUCLEOTIDE SEQUENCE [LARGE SCALE GENOMIC DNA]</scope>
    <source>
        <strain evidence="6">cv. B73</strain>
    </source>
</reference>
<evidence type="ECO:0000256" key="4">
    <source>
        <dbReference type="SAM" id="MobiDB-lite"/>
    </source>
</evidence>
<dbReference type="Pfam" id="PF03492">
    <property type="entry name" value="Methyltransf_7"/>
    <property type="match status" value="2"/>
</dbReference>